<evidence type="ECO:0000313" key="2">
    <source>
        <dbReference type="EMBL" id="KAF2003268.1"/>
    </source>
</evidence>
<gene>
    <name evidence="2" type="ORF">P154DRAFT_561393</name>
</gene>
<accession>A0A6A5WQC4</accession>
<feature type="compositionally biased region" description="Polar residues" evidence="1">
    <location>
        <begin position="31"/>
        <end position="45"/>
    </location>
</feature>
<keyword evidence="3" id="KW-1185">Reference proteome</keyword>
<organism evidence="2 3">
    <name type="scientific">Amniculicola lignicola CBS 123094</name>
    <dbReference type="NCBI Taxonomy" id="1392246"/>
    <lineage>
        <taxon>Eukaryota</taxon>
        <taxon>Fungi</taxon>
        <taxon>Dikarya</taxon>
        <taxon>Ascomycota</taxon>
        <taxon>Pezizomycotina</taxon>
        <taxon>Dothideomycetes</taxon>
        <taxon>Pleosporomycetidae</taxon>
        <taxon>Pleosporales</taxon>
        <taxon>Amniculicolaceae</taxon>
        <taxon>Amniculicola</taxon>
    </lineage>
</organism>
<dbReference type="EMBL" id="ML977573">
    <property type="protein sequence ID" value="KAF2003268.1"/>
    <property type="molecule type" value="Genomic_DNA"/>
</dbReference>
<protein>
    <submittedName>
        <fullName evidence="2">Uncharacterized protein</fullName>
    </submittedName>
</protein>
<dbReference type="AlphaFoldDB" id="A0A6A5WQC4"/>
<evidence type="ECO:0000256" key="1">
    <source>
        <dbReference type="SAM" id="MobiDB-lite"/>
    </source>
</evidence>
<name>A0A6A5WQC4_9PLEO</name>
<dbReference type="OrthoDB" id="3789257at2759"/>
<proteinExistence type="predicted"/>
<feature type="region of interest" description="Disordered" evidence="1">
    <location>
        <begin position="24"/>
        <end position="58"/>
    </location>
</feature>
<sequence>MVATNKENGEIIRPDIRSYAAEFNVPGAAQPTPQNETLSPLQGASQKDGAASEVAMSDAEDKIDRSVGPSNQDEEVFENASLAGIEKVIAKSTYDAIRRVTVDGGLKVAVTMVFPRWGGPVQCLMSLDVCERDVKWLAKTLFNANVKWVDQVLHVPLAGGITLTIPNSEATLKGVPGEAIIEVFGHEIHKAIIECPIRKRELTEGKHLTECVSMILMKNGGIINLSLGLEQGLRIQEKLYT</sequence>
<dbReference type="Proteomes" id="UP000799779">
    <property type="component" value="Unassembled WGS sequence"/>
</dbReference>
<evidence type="ECO:0000313" key="3">
    <source>
        <dbReference type="Proteomes" id="UP000799779"/>
    </source>
</evidence>
<reference evidence="2" key="1">
    <citation type="journal article" date="2020" name="Stud. Mycol.">
        <title>101 Dothideomycetes genomes: a test case for predicting lifestyles and emergence of pathogens.</title>
        <authorList>
            <person name="Haridas S."/>
            <person name="Albert R."/>
            <person name="Binder M."/>
            <person name="Bloem J."/>
            <person name="Labutti K."/>
            <person name="Salamov A."/>
            <person name="Andreopoulos B."/>
            <person name="Baker S."/>
            <person name="Barry K."/>
            <person name="Bills G."/>
            <person name="Bluhm B."/>
            <person name="Cannon C."/>
            <person name="Castanera R."/>
            <person name="Culley D."/>
            <person name="Daum C."/>
            <person name="Ezra D."/>
            <person name="Gonzalez J."/>
            <person name="Henrissat B."/>
            <person name="Kuo A."/>
            <person name="Liang C."/>
            <person name="Lipzen A."/>
            <person name="Lutzoni F."/>
            <person name="Magnuson J."/>
            <person name="Mondo S."/>
            <person name="Nolan M."/>
            <person name="Ohm R."/>
            <person name="Pangilinan J."/>
            <person name="Park H.-J."/>
            <person name="Ramirez L."/>
            <person name="Alfaro M."/>
            <person name="Sun H."/>
            <person name="Tritt A."/>
            <person name="Yoshinaga Y."/>
            <person name="Zwiers L.-H."/>
            <person name="Turgeon B."/>
            <person name="Goodwin S."/>
            <person name="Spatafora J."/>
            <person name="Crous P."/>
            <person name="Grigoriev I."/>
        </authorList>
    </citation>
    <scope>NUCLEOTIDE SEQUENCE</scope>
    <source>
        <strain evidence="2">CBS 123094</strain>
    </source>
</reference>